<keyword evidence="6" id="KW-0732">Signal</keyword>
<feature type="chain" id="PRO_5042259680" description="Polycystin cation channel PKD1/PKD2 domain-containing protein" evidence="6">
    <location>
        <begin position="30"/>
        <end position="653"/>
    </location>
</feature>
<dbReference type="Gene3D" id="1.10.287.70">
    <property type="match status" value="1"/>
</dbReference>
<feature type="domain" description="Polycystin cation channel PKD1/PKD2" evidence="7">
    <location>
        <begin position="378"/>
        <end position="503"/>
    </location>
</feature>
<keyword evidence="3 5" id="KW-1133">Transmembrane helix</keyword>
<feature type="transmembrane region" description="Helical" evidence="5">
    <location>
        <begin position="413"/>
        <end position="437"/>
    </location>
</feature>
<evidence type="ECO:0000256" key="6">
    <source>
        <dbReference type="SAM" id="SignalP"/>
    </source>
</evidence>
<gene>
    <name evidence="8" type="ORF">ECRASSUSDP1_LOCUS27535</name>
</gene>
<feature type="transmembrane region" description="Helical" evidence="5">
    <location>
        <begin position="475"/>
        <end position="497"/>
    </location>
</feature>
<keyword evidence="9" id="KW-1185">Reference proteome</keyword>
<evidence type="ECO:0000256" key="1">
    <source>
        <dbReference type="ARBA" id="ARBA00004141"/>
    </source>
</evidence>
<evidence type="ECO:0000256" key="5">
    <source>
        <dbReference type="SAM" id="Phobius"/>
    </source>
</evidence>
<feature type="transmembrane region" description="Helical" evidence="5">
    <location>
        <begin position="211"/>
        <end position="234"/>
    </location>
</feature>
<dbReference type="PANTHER" id="PTHR12127:SF7">
    <property type="entry name" value="SD02261P"/>
    <property type="match status" value="1"/>
</dbReference>
<organism evidence="8 9">
    <name type="scientific">Euplotes crassus</name>
    <dbReference type="NCBI Taxonomy" id="5936"/>
    <lineage>
        <taxon>Eukaryota</taxon>
        <taxon>Sar</taxon>
        <taxon>Alveolata</taxon>
        <taxon>Ciliophora</taxon>
        <taxon>Intramacronucleata</taxon>
        <taxon>Spirotrichea</taxon>
        <taxon>Hypotrichia</taxon>
        <taxon>Euplotida</taxon>
        <taxon>Euplotidae</taxon>
        <taxon>Moneuplotes</taxon>
    </lineage>
</organism>
<dbReference type="EMBL" id="CAMPGE010028411">
    <property type="protein sequence ID" value="CAI2385939.1"/>
    <property type="molecule type" value="Genomic_DNA"/>
</dbReference>
<comment type="subcellular location">
    <subcellularLocation>
        <location evidence="1">Membrane</location>
        <topology evidence="1">Multi-pass membrane protein</topology>
    </subcellularLocation>
</comment>
<evidence type="ECO:0000313" key="8">
    <source>
        <dbReference type="EMBL" id="CAI2385939.1"/>
    </source>
</evidence>
<proteinExistence type="predicted"/>
<feature type="transmembrane region" description="Helical" evidence="5">
    <location>
        <begin position="376"/>
        <end position="393"/>
    </location>
</feature>
<dbReference type="AlphaFoldDB" id="A0AAD2D9A5"/>
<dbReference type="Pfam" id="PF08016">
    <property type="entry name" value="PKD_channel"/>
    <property type="match status" value="1"/>
</dbReference>
<accession>A0AAD2D9A5</accession>
<dbReference type="PANTHER" id="PTHR12127">
    <property type="entry name" value="MUCOLIPIN"/>
    <property type="match status" value="1"/>
</dbReference>
<keyword evidence="4 5" id="KW-0472">Membrane</keyword>
<dbReference type="Proteomes" id="UP001295684">
    <property type="component" value="Unassembled WGS sequence"/>
</dbReference>
<sequence>MWNRYPWKMLIHILLIVMTTLQVLVTIQADTSYSRTQSRVMDRIFLTPEGETDDLSDRRERYLFNIEELQNFIKSSVENYYSLNDRLLENYSYFLNEENKIQEVEVDVVMTEGKTYSLKHNYFHLNETHLGPFGLPNKELKTFLKDVEKIVLGYSFQNELPEKAAPNFNCYVWNLVQKLDFEDRSHIQVRLMHERDVCEDARKYNWGNYYWIHYCVLLLSIISLIAHWQYIVAVSQTYDKLRSKFERKNLRKSLYEGLNKQKAKIQRKNKEYRRQLSELSGPSGHQNKSGYIGDAKPKGERSFLETSGIINQSLNKSLPDGNEQSMAVKWKHLSIKEKIKLFNPWCIGIMFANVFQLVGATSVLFSHSITLSFNELLIGLGCFGAWIGILRFIDTDTKLYSAPRTIKTAFPIIFRILVGVIPIFIGFSFLGMCLFWRSDKFKSPSDTFFSLFAMMYGDAIRDIYTDVSFGKHLAANLYCYSFVFFAICVVQNIFIIVMQESYFTARKYNLEEDLFGIHKEAEERESTKSVAAVEARPKTTKSKQTLMKILEEDRYSMESSNKLPRSKSGFIDHCYPHITSLPEKERQLSTNQTNNITTKSKEIMRLINELKTHVQQEIKSNPSNKKEIKKNFDDAIKKIKDKITQSCNLINIS</sequence>
<feature type="signal peptide" evidence="6">
    <location>
        <begin position="1"/>
        <end position="29"/>
    </location>
</feature>
<reference evidence="8" key="1">
    <citation type="submission" date="2023-07" db="EMBL/GenBank/DDBJ databases">
        <authorList>
            <consortium name="AG Swart"/>
            <person name="Singh M."/>
            <person name="Singh A."/>
            <person name="Seah K."/>
            <person name="Emmerich C."/>
        </authorList>
    </citation>
    <scope>NUCLEOTIDE SEQUENCE</scope>
    <source>
        <strain evidence="8">DP1</strain>
    </source>
</reference>
<keyword evidence="2 5" id="KW-0812">Transmembrane</keyword>
<comment type="caution">
    <text evidence="8">The sequence shown here is derived from an EMBL/GenBank/DDBJ whole genome shotgun (WGS) entry which is preliminary data.</text>
</comment>
<evidence type="ECO:0000256" key="3">
    <source>
        <dbReference type="ARBA" id="ARBA00022989"/>
    </source>
</evidence>
<evidence type="ECO:0000256" key="2">
    <source>
        <dbReference type="ARBA" id="ARBA00022692"/>
    </source>
</evidence>
<dbReference type="GO" id="GO:0072345">
    <property type="term" value="F:NAADP-sensitive calcium-release channel activity"/>
    <property type="evidence" value="ECO:0007669"/>
    <property type="project" value="TreeGrafter"/>
</dbReference>
<name>A0AAD2D9A5_EUPCR</name>
<dbReference type="GO" id="GO:0016020">
    <property type="term" value="C:membrane"/>
    <property type="evidence" value="ECO:0007669"/>
    <property type="project" value="UniProtKB-SubCell"/>
</dbReference>
<protein>
    <recommendedName>
        <fullName evidence="7">Polycystin cation channel PKD1/PKD2 domain-containing protein</fullName>
    </recommendedName>
</protein>
<evidence type="ECO:0000256" key="4">
    <source>
        <dbReference type="ARBA" id="ARBA00023136"/>
    </source>
</evidence>
<evidence type="ECO:0000313" key="9">
    <source>
        <dbReference type="Proteomes" id="UP001295684"/>
    </source>
</evidence>
<dbReference type="InterPro" id="IPR039031">
    <property type="entry name" value="Mucolipin"/>
</dbReference>
<feature type="transmembrane region" description="Helical" evidence="5">
    <location>
        <begin position="341"/>
        <end position="364"/>
    </location>
</feature>
<dbReference type="InterPro" id="IPR013122">
    <property type="entry name" value="PKD1_2_channel"/>
</dbReference>
<evidence type="ECO:0000259" key="7">
    <source>
        <dbReference type="Pfam" id="PF08016"/>
    </source>
</evidence>